<dbReference type="Pfam" id="PF13646">
    <property type="entry name" value="HEAT_2"/>
    <property type="match status" value="1"/>
</dbReference>
<evidence type="ECO:0000313" key="1">
    <source>
        <dbReference type="EMBL" id="MBU2665124.1"/>
    </source>
</evidence>
<sequence>MLEKLDEVPWSDLSHAYGPADDVPAQLRALLSPEAEVRRKARHDSYGNIFHQGTRYEASAPAVPFLLEMLAEPSTPERAELLELLVALAIGYDEAWLPGGFPLADYEAAAAGGEVLLQAGGGLSESDQNALQAHIELRVHSAVALGVPLFRTLLEDEDPAVRRCAACALGWFPAQAEASSAALTWSLLDPGDTVAATAALSLGLLGSQPLTAETLTAAFAGPRVAVRGAAAIALARLHGREASAAVVDELLRLSGDGETTGVPFHDGNLSGYAALSLRLVLPDDSETAFAALLDRIPSVSGQHALPVVAEALRRAFDQGALGPDTPFDDLTDRQKRLARALAASPSTWQLGGHVFANFSLMVGDYGLPSSHQRMLSFTEAS</sequence>
<accession>A0ABS5YNU5</accession>
<dbReference type="InterPro" id="IPR011989">
    <property type="entry name" value="ARM-like"/>
</dbReference>
<dbReference type="RefSeq" id="WP_215788360.1">
    <property type="nucleotide sequence ID" value="NZ_JAHKKG010000005.1"/>
</dbReference>
<dbReference type="EMBL" id="JAHKKG010000005">
    <property type="protein sequence ID" value="MBU2665124.1"/>
    <property type="molecule type" value="Genomic_DNA"/>
</dbReference>
<protein>
    <submittedName>
        <fullName evidence="1">HEAT repeat domain-containing protein</fullName>
    </submittedName>
</protein>
<name>A0ABS5YNU5_9ACTN</name>
<comment type="caution">
    <text evidence="1">The sequence shown here is derived from an EMBL/GenBank/DDBJ whole genome shotgun (WGS) entry which is preliminary data.</text>
</comment>
<evidence type="ECO:0000313" key="2">
    <source>
        <dbReference type="Proteomes" id="UP001519654"/>
    </source>
</evidence>
<gene>
    <name evidence="1" type="ORF">KOI35_16600</name>
</gene>
<organism evidence="1 2">
    <name type="scientific">Paractinoplanes bogorensis</name>
    <dbReference type="NCBI Taxonomy" id="1610840"/>
    <lineage>
        <taxon>Bacteria</taxon>
        <taxon>Bacillati</taxon>
        <taxon>Actinomycetota</taxon>
        <taxon>Actinomycetes</taxon>
        <taxon>Micromonosporales</taxon>
        <taxon>Micromonosporaceae</taxon>
        <taxon>Paractinoplanes</taxon>
    </lineage>
</organism>
<reference evidence="1 2" key="1">
    <citation type="submission" date="2021-06" db="EMBL/GenBank/DDBJ databases">
        <title>Actinoplanes lichenicola sp. nov., and Actinoplanes ovalisporus sp. nov., isolated from lichen in Thailand.</title>
        <authorList>
            <person name="Saeng-In P."/>
            <person name="Kanchanasin P."/>
            <person name="Yuki M."/>
            <person name="Kudo T."/>
            <person name="Ohkuma M."/>
            <person name="Phongsopitanun W."/>
            <person name="Tanasupawat S."/>
        </authorList>
    </citation>
    <scope>NUCLEOTIDE SEQUENCE [LARGE SCALE GENOMIC DNA]</scope>
    <source>
        <strain evidence="1 2">NBRC 110975</strain>
    </source>
</reference>
<dbReference type="Proteomes" id="UP001519654">
    <property type="component" value="Unassembled WGS sequence"/>
</dbReference>
<dbReference type="InterPro" id="IPR016024">
    <property type="entry name" value="ARM-type_fold"/>
</dbReference>
<keyword evidence="2" id="KW-1185">Reference proteome</keyword>
<dbReference type="SUPFAM" id="SSF48371">
    <property type="entry name" value="ARM repeat"/>
    <property type="match status" value="1"/>
</dbReference>
<dbReference type="Gene3D" id="1.25.10.10">
    <property type="entry name" value="Leucine-rich Repeat Variant"/>
    <property type="match status" value="1"/>
</dbReference>
<proteinExistence type="predicted"/>